<keyword evidence="3" id="KW-0472">Membrane</keyword>
<dbReference type="EMBL" id="VJMJ01000155">
    <property type="protein sequence ID" value="KAF0730349.1"/>
    <property type="molecule type" value="Genomic_DNA"/>
</dbReference>
<feature type="domain" description="AB hydrolase-1" evidence="5">
    <location>
        <begin position="119"/>
        <end position="291"/>
    </location>
</feature>
<dbReference type="Pfam" id="PF00561">
    <property type="entry name" value="Abhydrolase_1"/>
    <property type="match status" value="1"/>
</dbReference>
<dbReference type="InterPro" id="IPR000073">
    <property type="entry name" value="AB_hydrolase_1"/>
</dbReference>
<evidence type="ECO:0000313" key="7">
    <source>
        <dbReference type="Proteomes" id="UP000481153"/>
    </source>
</evidence>
<gene>
    <name evidence="6" type="ORF">Ae201684_012345</name>
</gene>
<comment type="similarity">
    <text evidence="1">Belongs to the AB hydrolase superfamily.</text>
</comment>
<reference evidence="6 7" key="1">
    <citation type="submission" date="2019-07" db="EMBL/GenBank/DDBJ databases">
        <title>Genomics analysis of Aphanomyces spp. identifies a new class of oomycete effector associated with host adaptation.</title>
        <authorList>
            <person name="Gaulin E."/>
        </authorList>
    </citation>
    <scope>NUCLEOTIDE SEQUENCE [LARGE SCALE GENOMIC DNA]</scope>
    <source>
        <strain evidence="6 7">ATCC 201684</strain>
    </source>
</reference>
<dbReference type="Gene3D" id="3.40.50.1820">
    <property type="entry name" value="alpha/beta hydrolase"/>
    <property type="match status" value="1"/>
</dbReference>
<evidence type="ECO:0000313" key="6">
    <source>
        <dbReference type="EMBL" id="KAF0730349.1"/>
    </source>
</evidence>
<organism evidence="6 7">
    <name type="scientific">Aphanomyces euteiches</name>
    <dbReference type="NCBI Taxonomy" id="100861"/>
    <lineage>
        <taxon>Eukaryota</taxon>
        <taxon>Sar</taxon>
        <taxon>Stramenopiles</taxon>
        <taxon>Oomycota</taxon>
        <taxon>Saprolegniomycetes</taxon>
        <taxon>Saprolegniales</taxon>
        <taxon>Verrucalvaceae</taxon>
        <taxon>Aphanomyces</taxon>
    </lineage>
</organism>
<feature type="compositionally biased region" description="Low complexity" evidence="2">
    <location>
        <begin position="605"/>
        <end position="634"/>
    </location>
</feature>
<proteinExistence type="inferred from homology"/>
<keyword evidence="7" id="KW-1185">Reference proteome</keyword>
<comment type="caution">
    <text evidence="6">The sequence shown here is derived from an EMBL/GenBank/DDBJ whole genome shotgun (WGS) entry which is preliminary data.</text>
</comment>
<sequence length="685" mass="73583">MRLTLGLAIAALAASPASSLDLNGWYNCAYYTSGRRLDATTAANVHDFYGINRPWPGTRAFVGHTTHKDTPAAALTSAGSSVSAQCGSYTLPLCHQGVCNSTKTISVFAKRIPGTTSKAVWLLQGGPGASSVNMEGFMLDWYNRLGGAYSVYTIDHRGTGRSEYLGCRNSQAQTGGSPGGASVTLSELPTCLLDLQRTYDYQTAAFSITSAAKDIAAIVGDIPESDVYIYGVSYGTVLVERVMHLDPPKVKGYVLDSVQSEDYTSWTDSPTFSNWDRDFDIIAKRFLDYCTRDATCASYFPSKNITTDLAALYAKLEGNTTSDCATLVQNTLGSTDDTPSDLLRVFFGSLFPDMGRRALIPVFVHRLLRCSSSDLDVLNYYFNPDPSGNGSSSSDSTASDAPDSDLLYKTIVYSELWQRPTPGYLEMYSTFSSTLMASGLYPMVGEYCVFAGAMTENHCYELSSVLPSDATPAINFTYTPDAYFNVTTAVPSRASVVVLSGKLDPQTPSNYAEHQFQKMSGAAKRLYSFDYAAHATIVTTPVVTPNSPTCAVSIILSYVQNQGDVTNIDSSCMQSVQPLVLSIDSSTAKQLFNVSDPYDGVIPRPTSTPTAKTTTTKAPTPATTSAPSNSTTSSGMAQNNSYSTTEIALIASCSSLAVLAVLLFAVVVNQHRRLQHAAENLGTKF</sequence>
<feature type="chain" id="PRO_5026213208" description="AB hydrolase-1 domain-containing protein" evidence="4">
    <location>
        <begin position="20"/>
        <end position="685"/>
    </location>
</feature>
<dbReference type="PANTHER" id="PTHR43039">
    <property type="entry name" value="ESTERASE-RELATED"/>
    <property type="match status" value="1"/>
</dbReference>
<evidence type="ECO:0000256" key="1">
    <source>
        <dbReference type="ARBA" id="ARBA00008645"/>
    </source>
</evidence>
<evidence type="ECO:0000256" key="3">
    <source>
        <dbReference type="SAM" id="Phobius"/>
    </source>
</evidence>
<feature type="transmembrane region" description="Helical" evidence="3">
    <location>
        <begin position="647"/>
        <end position="668"/>
    </location>
</feature>
<keyword evidence="4" id="KW-0732">Signal</keyword>
<dbReference type="Proteomes" id="UP000481153">
    <property type="component" value="Unassembled WGS sequence"/>
</dbReference>
<dbReference type="VEuPathDB" id="FungiDB:AeMF1_012524"/>
<feature type="signal peptide" evidence="4">
    <location>
        <begin position="1"/>
        <end position="19"/>
    </location>
</feature>
<dbReference type="SUPFAM" id="SSF53474">
    <property type="entry name" value="alpha/beta-Hydrolases"/>
    <property type="match status" value="1"/>
</dbReference>
<evidence type="ECO:0000256" key="2">
    <source>
        <dbReference type="SAM" id="MobiDB-lite"/>
    </source>
</evidence>
<accession>A0A6G0WS98</accession>
<name>A0A6G0WS98_9STRA</name>
<protein>
    <recommendedName>
        <fullName evidence="5">AB hydrolase-1 domain-containing protein</fullName>
    </recommendedName>
</protein>
<dbReference type="InterPro" id="IPR029058">
    <property type="entry name" value="AB_hydrolase_fold"/>
</dbReference>
<keyword evidence="3" id="KW-0812">Transmembrane</keyword>
<evidence type="ECO:0000259" key="5">
    <source>
        <dbReference type="Pfam" id="PF00561"/>
    </source>
</evidence>
<evidence type="ECO:0000256" key="4">
    <source>
        <dbReference type="SAM" id="SignalP"/>
    </source>
</evidence>
<feature type="region of interest" description="Disordered" evidence="2">
    <location>
        <begin position="602"/>
        <end position="637"/>
    </location>
</feature>
<keyword evidence="3" id="KW-1133">Transmembrane helix</keyword>
<dbReference type="AlphaFoldDB" id="A0A6G0WS98"/>